<gene>
    <name evidence="1" type="ORF">QYF61_003202</name>
</gene>
<keyword evidence="2" id="KW-1185">Reference proteome</keyword>
<evidence type="ECO:0000313" key="1">
    <source>
        <dbReference type="EMBL" id="KAK4829326.1"/>
    </source>
</evidence>
<proteinExistence type="predicted"/>
<reference evidence="1 2" key="1">
    <citation type="journal article" date="2023" name="J. Hered.">
        <title>Chromosome-level genome of the wood stork (Mycteria americana) provides insight into avian chromosome evolution.</title>
        <authorList>
            <person name="Flamio R. Jr."/>
            <person name="Ramstad K.M."/>
        </authorList>
    </citation>
    <scope>NUCLEOTIDE SEQUENCE [LARGE SCALE GENOMIC DNA]</scope>
    <source>
        <strain evidence="1">JAX WOST 10</strain>
    </source>
</reference>
<dbReference type="Proteomes" id="UP001333110">
    <property type="component" value="Unassembled WGS sequence"/>
</dbReference>
<organism evidence="1 2">
    <name type="scientific">Mycteria americana</name>
    <name type="common">Wood stork</name>
    <dbReference type="NCBI Taxonomy" id="33587"/>
    <lineage>
        <taxon>Eukaryota</taxon>
        <taxon>Metazoa</taxon>
        <taxon>Chordata</taxon>
        <taxon>Craniata</taxon>
        <taxon>Vertebrata</taxon>
        <taxon>Euteleostomi</taxon>
        <taxon>Archelosauria</taxon>
        <taxon>Archosauria</taxon>
        <taxon>Dinosauria</taxon>
        <taxon>Saurischia</taxon>
        <taxon>Theropoda</taxon>
        <taxon>Coelurosauria</taxon>
        <taxon>Aves</taxon>
        <taxon>Neognathae</taxon>
        <taxon>Neoaves</taxon>
        <taxon>Aequornithes</taxon>
        <taxon>Ciconiiformes</taxon>
        <taxon>Ciconiidae</taxon>
        <taxon>Mycteria</taxon>
    </lineage>
</organism>
<name>A0AAN7PVX9_MYCAM</name>
<comment type="caution">
    <text evidence="1">The sequence shown here is derived from an EMBL/GenBank/DDBJ whole genome shotgun (WGS) entry which is preliminary data.</text>
</comment>
<dbReference type="AlphaFoldDB" id="A0AAN7PVX9"/>
<evidence type="ECO:0000313" key="2">
    <source>
        <dbReference type="Proteomes" id="UP001333110"/>
    </source>
</evidence>
<sequence length="173" mass="19379">MKNKDHALPSQQYRSVNNSSENIALGCVDVVEILEKRRLRGDLIALFNYLKGGYREVGVGLFSQVTSDRMRGNGLKLRRGGLDWMLGNFSSPRGLSSIGTGCPGKWLSRHSWRYLKDVWMRCLETWGSGGFGSVRFMVGLDDLKGRALSEALHKERGKSKYFTESLGSCQNVI</sequence>
<accession>A0AAN7PVX9</accession>
<dbReference type="EMBL" id="JAUNZN010000001">
    <property type="protein sequence ID" value="KAK4829326.1"/>
    <property type="molecule type" value="Genomic_DNA"/>
</dbReference>
<protein>
    <submittedName>
        <fullName evidence="1">Uncharacterized protein</fullName>
    </submittedName>
</protein>